<feature type="transmembrane region" description="Helical" evidence="1">
    <location>
        <begin position="418"/>
        <end position="438"/>
    </location>
</feature>
<evidence type="ECO:0000256" key="1">
    <source>
        <dbReference type="SAM" id="Phobius"/>
    </source>
</evidence>
<comment type="caution">
    <text evidence="2">The sequence shown here is derived from an EMBL/GenBank/DDBJ whole genome shotgun (WGS) entry which is preliminary data.</text>
</comment>
<feature type="transmembrane region" description="Helical" evidence="1">
    <location>
        <begin position="233"/>
        <end position="253"/>
    </location>
</feature>
<protein>
    <recommendedName>
        <fullName evidence="4">Oligosaccharide repeat unit polymerase</fullName>
    </recommendedName>
</protein>
<reference evidence="2 3" key="1">
    <citation type="submission" date="2019-06" db="EMBL/GenBank/DDBJ databases">
        <title>Pseudomonas bimorpha sp. nov. isolated from bovine raw milk and skim milk concentrate.</title>
        <authorList>
            <person name="Hofmann K."/>
            <person name="Huptas C."/>
            <person name="Doll E."/>
            <person name="Scherer S."/>
            <person name="Wenning M."/>
        </authorList>
    </citation>
    <scope>NUCLEOTIDE SEQUENCE [LARGE SCALE GENOMIC DNA]</scope>
    <source>
        <strain evidence="2 3">DSM 108990</strain>
    </source>
</reference>
<dbReference type="Proteomes" id="UP000317901">
    <property type="component" value="Unassembled WGS sequence"/>
</dbReference>
<evidence type="ECO:0000313" key="3">
    <source>
        <dbReference type="Proteomes" id="UP000317901"/>
    </source>
</evidence>
<feature type="transmembrane region" description="Helical" evidence="1">
    <location>
        <begin position="363"/>
        <end position="386"/>
    </location>
</feature>
<feature type="transmembrane region" description="Helical" evidence="1">
    <location>
        <begin position="209"/>
        <end position="226"/>
    </location>
</feature>
<accession>A0A5C5PXD9</accession>
<dbReference type="RefSeq" id="WP_146426312.1">
    <property type="nucleotide sequence ID" value="NZ_VFIP01000020.1"/>
</dbReference>
<dbReference type="AlphaFoldDB" id="A0A5C5PXD9"/>
<proteinExistence type="predicted"/>
<evidence type="ECO:0008006" key="4">
    <source>
        <dbReference type="Google" id="ProtNLM"/>
    </source>
</evidence>
<keyword evidence="1" id="KW-0472">Membrane</keyword>
<feature type="transmembrane region" description="Helical" evidence="1">
    <location>
        <begin position="185"/>
        <end position="203"/>
    </location>
</feature>
<feature type="transmembrane region" description="Helical" evidence="1">
    <location>
        <begin position="150"/>
        <end position="173"/>
    </location>
</feature>
<evidence type="ECO:0000313" key="2">
    <source>
        <dbReference type="EMBL" id="TWR94137.1"/>
    </source>
</evidence>
<keyword evidence="1" id="KW-1133">Transmembrane helix</keyword>
<dbReference type="OrthoDB" id="6638602at2"/>
<dbReference type="EMBL" id="VFIP01000020">
    <property type="protein sequence ID" value="TWR94137.1"/>
    <property type="molecule type" value="Genomic_DNA"/>
</dbReference>
<sequence length="444" mass="50129">MNSSDFFSIFFNNLYLFLAWMVLCCAVLYLAIQKLAPAGYLDPLHFYFTFTFGTSYGIIVGLYHLELVSDFIFYTIFGYAVLFILSLRFFTLRSSRQLYKCVSFLMIPKGQGVGEFYALVIVYLFLLAFLMIQIGLGINADTNRFEQNRGFGAFVRIVDDVRVFIIAYLTLVVCRRWASSRSLGLKYYLLIFLILIIAVVSSAVNGAKFAMLEALYSSFVAIAIFYRKAKFRIIFAGGVFSVALVFALFVLSINLDKAGFDKEAQPTYMPAGSVLVERLMLRVLGNADKYYLTLPNDVIDKLQTDAVWVRFLSPIIGSTLLSQKLGYTVNDFNVGRQALLYYSPDHTISGGPTSHFDLFAYKYFGVFFGWLWVVISAFIFACIITLSKMGKGNIYYSAIIATLWLRGLPMLLEPPVGFAYMLDVVIIFSFLKAVCSLLPRKGIP</sequence>
<feature type="transmembrane region" description="Helical" evidence="1">
    <location>
        <begin position="6"/>
        <end position="32"/>
    </location>
</feature>
<name>A0A5C5PXD9_9PSED</name>
<feature type="transmembrane region" description="Helical" evidence="1">
    <location>
        <begin position="44"/>
        <end position="65"/>
    </location>
</feature>
<feature type="transmembrane region" description="Helical" evidence="1">
    <location>
        <begin position="116"/>
        <end position="138"/>
    </location>
</feature>
<keyword evidence="1" id="KW-0812">Transmembrane</keyword>
<organism evidence="2 3">
    <name type="scientific">Pseudomonas saxonica</name>
    <dbReference type="NCBI Taxonomy" id="2600598"/>
    <lineage>
        <taxon>Bacteria</taxon>
        <taxon>Pseudomonadati</taxon>
        <taxon>Pseudomonadota</taxon>
        <taxon>Gammaproteobacteria</taxon>
        <taxon>Pseudomonadales</taxon>
        <taxon>Pseudomonadaceae</taxon>
        <taxon>Pseudomonas</taxon>
    </lineage>
</organism>
<feature type="transmembrane region" description="Helical" evidence="1">
    <location>
        <begin position="393"/>
        <end position="412"/>
    </location>
</feature>
<feature type="transmembrane region" description="Helical" evidence="1">
    <location>
        <begin position="71"/>
        <end position="90"/>
    </location>
</feature>
<gene>
    <name evidence="2" type="ORF">FJD37_12245</name>
</gene>